<sequence>MDYSKWAETHQQQQQQPVSSQLHPTDSFSLHQPYHPYYPLYHNPSTHQPSEYGVPSSLKLPQNGPHYSAPPSMASQSHNALDISQSDTSLRPPGSESYAPMGPPTMSSYTPQSGFEGQGPYHTHIPGAMPPNLGYYQDPETQSWAAKEAIKQFGADPLVFGAAMRPSNGPNFNPLAWNRPSSVINGRGFPKKMKKTKVVQSAWCAVCKIDCNSKDVLDKHKSGRKHQNKLKQLEEMANNANKAPEKAPKEKVEPTPQVGPKNPTVKTPEIPAPKVESQNAEKKRKKKAAILEDVETKKKKVLDGGAAADAVRVCTLCGTVCNSETVFKFHLEGKRHAAQVKKAGGKNVTGA</sequence>
<feature type="compositionally biased region" description="Polar residues" evidence="1">
    <location>
        <begin position="17"/>
        <end position="30"/>
    </location>
</feature>
<organism evidence="3 4">
    <name type="scientific">Amborella trichopoda</name>
    <dbReference type="NCBI Taxonomy" id="13333"/>
    <lineage>
        <taxon>Eukaryota</taxon>
        <taxon>Viridiplantae</taxon>
        <taxon>Streptophyta</taxon>
        <taxon>Embryophyta</taxon>
        <taxon>Tracheophyta</taxon>
        <taxon>Spermatophyta</taxon>
        <taxon>Magnoliopsida</taxon>
        <taxon>Amborellales</taxon>
        <taxon>Amborellaceae</taxon>
        <taxon>Amborella</taxon>
    </lineage>
</organism>
<dbReference type="GO" id="GO:0008270">
    <property type="term" value="F:zinc ion binding"/>
    <property type="evidence" value="ECO:0007669"/>
    <property type="project" value="InterPro"/>
</dbReference>
<evidence type="ECO:0000256" key="1">
    <source>
        <dbReference type="SAM" id="MobiDB-lite"/>
    </source>
</evidence>
<dbReference type="Pfam" id="PF12874">
    <property type="entry name" value="zf-met"/>
    <property type="match status" value="2"/>
</dbReference>
<feature type="domain" description="U1-type" evidence="2">
    <location>
        <begin position="309"/>
        <end position="343"/>
    </location>
</feature>
<protein>
    <recommendedName>
        <fullName evidence="2">U1-type domain-containing protein</fullName>
    </recommendedName>
</protein>
<dbReference type="HOGENOM" id="CLU_790734_0_0_1"/>
<dbReference type="Gene3D" id="3.30.160.60">
    <property type="entry name" value="Classic Zinc Finger"/>
    <property type="match status" value="2"/>
</dbReference>
<feature type="compositionally biased region" description="Polar residues" evidence="1">
    <location>
        <begin position="105"/>
        <end position="115"/>
    </location>
</feature>
<dbReference type="Gramene" id="ERM99927">
    <property type="protein sequence ID" value="ERM99927"/>
    <property type="gene ID" value="AMTR_s00110p00088680"/>
</dbReference>
<dbReference type="PANTHER" id="PTHR47487:SF12">
    <property type="entry name" value="GLUTENIN, HIGH MOLECULAR WEIGHT SUBUNIT DX5-LIKE"/>
    <property type="match status" value="1"/>
</dbReference>
<feature type="domain" description="U1-type" evidence="2">
    <location>
        <begin position="199"/>
        <end position="233"/>
    </location>
</feature>
<dbReference type="Proteomes" id="UP000017836">
    <property type="component" value="Unassembled WGS sequence"/>
</dbReference>
<feature type="compositionally biased region" description="Basic and acidic residues" evidence="1">
    <location>
        <begin position="243"/>
        <end position="253"/>
    </location>
</feature>
<accession>W1NWC6</accession>
<dbReference type="PANTHER" id="PTHR47487">
    <property type="entry name" value="OS06G0651300 PROTEIN-RELATED"/>
    <property type="match status" value="1"/>
</dbReference>
<feature type="region of interest" description="Disordered" evidence="1">
    <location>
        <begin position="238"/>
        <end position="287"/>
    </location>
</feature>
<proteinExistence type="predicted"/>
<dbReference type="EMBL" id="KI394965">
    <property type="protein sequence ID" value="ERM99927.1"/>
    <property type="molecule type" value="Genomic_DNA"/>
</dbReference>
<dbReference type="AlphaFoldDB" id="W1NWC6"/>
<dbReference type="KEGG" id="atr:18427970"/>
<keyword evidence="4" id="KW-1185">Reference proteome</keyword>
<dbReference type="OrthoDB" id="434647at2759"/>
<dbReference type="GO" id="GO:0003676">
    <property type="term" value="F:nucleic acid binding"/>
    <property type="evidence" value="ECO:0007669"/>
    <property type="project" value="InterPro"/>
</dbReference>
<evidence type="ECO:0000313" key="4">
    <source>
        <dbReference type="Proteomes" id="UP000017836"/>
    </source>
</evidence>
<dbReference type="OMA" id="HVINSAV"/>
<dbReference type="SMART" id="SM00451">
    <property type="entry name" value="ZnF_U1"/>
    <property type="match status" value="2"/>
</dbReference>
<gene>
    <name evidence="3" type="ORF">AMTR_s00110p00088680</name>
</gene>
<evidence type="ECO:0000259" key="2">
    <source>
        <dbReference type="SMART" id="SM00451"/>
    </source>
</evidence>
<reference evidence="4" key="1">
    <citation type="journal article" date="2013" name="Science">
        <title>The Amborella genome and the evolution of flowering plants.</title>
        <authorList>
            <consortium name="Amborella Genome Project"/>
        </authorList>
    </citation>
    <scope>NUCLEOTIDE SEQUENCE [LARGE SCALE GENOMIC DNA]</scope>
</reference>
<evidence type="ECO:0000313" key="3">
    <source>
        <dbReference type="EMBL" id="ERM99927.1"/>
    </source>
</evidence>
<feature type="compositionally biased region" description="Low complexity" evidence="1">
    <location>
        <begin position="31"/>
        <end position="44"/>
    </location>
</feature>
<feature type="compositionally biased region" description="Polar residues" evidence="1">
    <location>
        <begin position="73"/>
        <end position="89"/>
    </location>
</feature>
<dbReference type="InterPro" id="IPR036236">
    <property type="entry name" value="Znf_C2H2_sf"/>
</dbReference>
<dbReference type="InterPro" id="IPR003604">
    <property type="entry name" value="Matrin/U1-like-C_Znf_C2H2"/>
</dbReference>
<dbReference type="eggNOG" id="ENOG502RZ9K">
    <property type="taxonomic scope" value="Eukaryota"/>
</dbReference>
<feature type="region of interest" description="Disordered" evidence="1">
    <location>
        <begin position="1"/>
        <end position="136"/>
    </location>
</feature>
<dbReference type="SUPFAM" id="SSF57667">
    <property type="entry name" value="beta-beta-alpha zinc fingers"/>
    <property type="match status" value="2"/>
</dbReference>
<name>W1NWC6_AMBTC</name>
<dbReference type="InterPro" id="IPR013087">
    <property type="entry name" value="Znf_C2H2_type"/>
</dbReference>